<evidence type="ECO:0000313" key="1">
    <source>
        <dbReference type="EMBL" id="ABC64648.1"/>
    </source>
</evidence>
<name>Q2N6P3_ERYLH</name>
<evidence type="ECO:0000313" key="2">
    <source>
        <dbReference type="Proteomes" id="UP000008808"/>
    </source>
</evidence>
<dbReference type="Proteomes" id="UP000008808">
    <property type="component" value="Chromosome"/>
</dbReference>
<dbReference type="RefSeq" id="WP_011415470.1">
    <property type="nucleotide sequence ID" value="NC_007722.1"/>
</dbReference>
<organism evidence="1 2">
    <name type="scientific">Erythrobacter litoralis (strain HTCC2594)</name>
    <dbReference type="NCBI Taxonomy" id="314225"/>
    <lineage>
        <taxon>Bacteria</taxon>
        <taxon>Pseudomonadati</taxon>
        <taxon>Pseudomonadota</taxon>
        <taxon>Alphaproteobacteria</taxon>
        <taxon>Sphingomonadales</taxon>
        <taxon>Erythrobacteraceae</taxon>
        <taxon>Erythrobacter/Porphyrobacter group</taxon>
        <taxon>Erythrobacter</taxon>
    </lineage>
</organism>
<dbReference type="HOGENOM" id="CLU_2464343_0_0_5"/>
<sequence>MSEQNVIEAQVVVGRNLADGEALGLYRFHAMPRVDDHIAIDPENGDPENFRGLQVISVHHFPLSLEAPGGDSPLIETEYVMVLCKETK</sequence>
<dbReference type="AlphaFoldDB" id="Q2N6P3"/>
<protein>
    <submittedName>
        <fullName evidence="1">Uncharacterized protein</fullName>
    </submittedName>
</protein>
<keyword evidence="2" id="KW-1185">Reference proteome</keyword>
<accession>Q2N6P3</accession>
<dbReference type="KEGG" id="eli:ELI_12780"/>
<proteinExistence type="predicted"/>
<dbReference type="STRING" id="314225.ELI_12780"/>
<gene>
    <name evidence="1" type="ordered locus">ELI_12780</name>
</gene>
<reference evidence="2" key="1">
    <citation type="journal article" date="2009" name="J. Bacteriol.">
        <title>Complete genome sequence of Erythrobacter litoralis HTCC2594.</title>
        <authorList>
            <person name="Oh H.M."/>
            <person name="Giovannoni S.J."/>
            <person name="Ferriera S."/>
            <person name="Johnson J."/>
            <person name="Cho J.C."/>
        </authorList>
    </citation>
    <scope>NUCLEOTIDE SEQUENCE [LARGE SCALE GENOMIC DNA]</scope>
    <source>
        <strain evidence="2">HTCC2594</strain>
    </source>
</reference>
<dbReference type="EMBL" id="CP000157">
    <property type="protein sequence ID" value="ABC64648.1"/>
    <property type="molecule type" value="Genomic_DNA"/>
</dbReference>